<sequence length="424" mass="45899">MSASTTGSTTTEGHTTPSSAMRSSSRTSRRSEARARGRLVASRPSTITTAAHRASDRRSRIPFDSRGSQPVRAQRHRVGQQLLSPTATAPPTRRGHVMRFALLGTGRISGWFARTCHDSGIAEPAIVYSRSQERGEEFARSHDIAAWSDDLDAILADPEIDAVYVASPIPAHAAQVRQALAAGKHVLCEKSLAVDLGEAEELVEAAKKADRVLLEAVRHIHDSAMETIRAHLPELGRIWSASFEMIQYSSRYDAFRSGTVLNAFNPELGISALADVGIYPLHAAVQLFGAPRRTAAMTLSLPNDFQASATVLLDCTSTVVTCRYSKVTHGVTPSVIEGEDATMTIDKIAEPSEIGLHYRDGRTRTLMSVPARRPGDTMTGELEVFAQLVEAHDVDHRFHAQTLAVQAIVDEITAQAGESAPPVR</sequence>
<dbReference type="SUPFAM" id="SSF51735">
    <property type="entry name" value="NAD(P)-binding Rossmann-fold domains"/>
    <property type="match status" value="1"/>
</dbReference>
<feature type="compositionally biased region" description="Low complexity" evidence="1">
    <location>
        <begin position="1"/>
        <end position="26"/>
    </location>
</feature>
<organism evidence="3 4">
    <name type="scientific">Brachybacterium paraconglomeratum</name>
    <dbReference type="NCBI Taxonomy" id="173362"/>
    <lineage>
        <taxon>Bacteria</taxon>
        <taxon>Bacillati</taxon>
        <taxon>Actinomycetota</taxon>
        <taxon>Actinomycetes</taxon>
        <taxon>Micrococcales</taxon>
        <taxon>Dermabacteraceae</taxon>
        <taxon>Brachybacterium</taxon>
    </lineage>
</organism>
<dbReference type="PANTHER" id="PTHR43054">
    <property type="match status" value="1"/>
</dbReference>
<dbReference type="GO" id="GO:0000166">
    <property type="term" value="F:nucleotide binding"/>
    <property type="evidence" value="ECO:0007669"/>
    <property type="project" value="InterPro"/>
</dbReference>
<dbReference type="InterPro" id="IPR000683">
    <property type="entry name" value="Gfo/Idh/MocA-like_OxRdtase_N"/>
</dbReference>
<evidence type="ECO:0000313" key="4">
    <source>
        <dbReference type="Proteomes" id="UP000274327"/>
    </source>
</evidence>
<feature type="domain" description="Gfo/Idh/MocA-like oxidoreductase N-terminal" evidence="2">
    <location>
        <begin position="98"/>
        <end position="213"/>
    </location>
</feature>
<dbReference type="AlphaFoldDB" id="A0A3R8QRU3"/>
<name>A0A3R8QRU3_9MICO</name>
<feature type="compositionally biased region" description="Basic and acidic residues" evidence="1">
    <location>
        <begin position="53"/>
        <end position="63"/>
    </location>
</feature>
<dbReference type="Proteomes" id="UP000274327">
    <property type="component" value="Unassembled WGS sequence"/>
</dbReference>
<dbReference type="Gene3D" id="3.40.50.720">
    <property type="entry name" value="NAD(P)-binding Rossmann-like Domain"/>
    <property type="match status" value="1"/>
</dbReference>
<dbReference type="SUPFAM" id="SSF55347">
    <property type="entry name" value="Glyceraldehyde-3-phosphate dehydrogenase-like, C-terminal domain"/>
    <property type="match status" value="1"/>
</dbReference>
<protein>
    <recommendedName>
        <fullName evidence="2">Gfo/Idh/MocA-like oxidoreductase N-terminal domain-containing protein</fullName>
    </recommendedName>
</protein>
<proteinExistence type="predicted"/>
<evidence type="ECO:0000313" key="3">
    <source>
        <dbReference type="EMBL" id="RRR16979.1"/>
    </source>
</evidence>
<feature type="region of interest" description="Disordered" evidence="1">
    <location>
        <begin position="1"/>
        <end position="79"/>
    </location>
</feature>
<dbReference type="Gene3D" id="3.30.360.10">
    <property type="entry name" value="Dihydrodipicolinate Reductase, domain 2"/>
    <property type="match status" value="1"/>
</dbReference>
<evidence type="ECO:0000256" key="1">
    <source>
        <dbReference type="SAM" id="MobiDB-lite"/>
    </source>
</evidence>
<dbReference type="EMBL" id="QOCI01000022">
    <property type="protein sequence ID" value="RRR16979.1"/>
    <property type="molecule type" value="Genomic_DNA"/>
</dbReference>
<dbReference type="InterPro" id="IPR036291">
    <property type="entry name" value="NAD(P)-bd_dom_sf"/>
</dbReference>
<comment type="caution">
    <text evidence="3">The sequence shown here is derived from an EMBL/GenBank/DDBJ whole genome shotgun (WGS) entry which is preliminary data.</text>
</comment>
<accession>A0A3R8QRU3</accession>
<dbReference type="Pfam" id="PF01408">
    <property type="entry name" value="GFO_IDH_MocA"/>
    <property type="match status" value="1"/>
</dbReference>
<reference evidence="3 4" key="1">
    <citation type="submission" date="2018-07" db="EMBL/GenBank/DDBJ databases">
        <title>Brachybacteriurn paraconglorneratum KCTC 9916.</title>
        <authorList>
            <person name="Li Y."/>
        </authorList>
    </citation>
    <scope>NUCLEOTIDE SEQUENCE [LARGE SCALE GENOMIC DNA]</scope>
    <source>
        <strain evidence="3 4">KCTC 9916</strain>
    </source>
</reference>
<gene>
    <name evidence="3" type="ORF">DS079_16670</name>
</gene>
<keyword evidence="4" id="KW-1185">Reference proteome</keyword>
<evidence type="ECO:0000259" key="2">
    <source>
        <dbReference type="Pfam" id="PF01408"/>
    </source>
</evidence>
<dbReference type="PANTHER" id="PTHR43054:SF1">
    <property type="entry name" value="SCYLLO-INOSITOL 2-DEHYDROGENASE (NADP(+)) IOLU"/>
    <property type="match status" value="1"/>
</dbReference>